<dbReference type="InterPro" id="IPR050964">
    <property type="entry name" value="Striated_Muscle_Regulatory"/>
</dbReference>
<dbReference type="Pfam" id="PF13927">
    <property type="entry name" value="Ig_3"/>
    <property type="match status" value="5"/>
</dbReference>
<feature type="domain" description="Fibronectin type-III" evidence="15">
    <location>
        <begin position="1431"/>
        <end position="1525"/>
    </location>
</feature>
<feature type="transmembrane region" description="Helical" evidence="13">
    <location>
        <begin position="1954"/>
        <end position="1978"/>
    </location>
</feature>
<dbReference type="Proteomes" id="UP000887568">
    <property type="component" value="Unplaced"/>
</dbReference>
<name>A0A914AZS9_PATMI</name>
<dbReference type="InterPro" id="IPR036179">
    <property type="entry name" value="Ig-like_dom_sf"/>
</dbReference>
<keyword evidence="2 13" id="KW-0812">Transmembrane</keyword>
<feature type="domain" description="Fibronectin type-III" evidence="15">
    <location>
        <begin position="930"/>
        <end position="1024"/>
    </location>
</feature>
<feature type="domain" description="Fibronectin type-III" evidence="15">
    <location>
        <begin position="827"/>
        <end position="926"/>
    </location>
</feature>
<evidence type="ECO:0000256" key="1">
    <source>
        <dbReference type="ARBA" id="ARBA00004479"/>
    </source>
</evidence>
<dbReference type="GO" id="GO:0007156">
    <property type="term" value="P:homophilic cell adhesion via plasma membrane adhesion molecules"/>
    <property type="evidence" value="ECO:0007669"/>
    <property type="project" value="TreeGrafter"/>
</dbReference>
<feature type="domain" description="Fibronectin type-III" evidence="15">
    <location>
        <begin position="1028"/>
        <end position="1123"/>
    </location>
</feature>
<dbReference type="SMART" id="SM00060">
    <property type="entry name" value="FN3"/>
    <property type="match status" value="13"/>
</dbReference>
<accession>A0A914AZS9</accession>
<dbReference type="GO" id="GO:0007416">
    <property type="term" value="P:synapse assembly"/>
    <property type="evidence" value="ECO:0007669"/>
    <property type="project" value="TreeGrafter"/>
</dbReference>
<dbReference type="InterPro" id="IPR007110">
    <property type="entry name" value="Ig-like_dom"/>
</dbReference>
<feature type="compositionally biased region" description="Basic and acidic residues" evidence="12">
    <location>
        <begin position="2063"/>
        <end position="2076"/>
    </location>
</feature>
<dbReference type="InterPro" id="IPR003599">
    <property type="entry name" value="Ig_sub"/>
</dbReference>
<dbReference type="FunFam" id="2.60.40.10:FF:000032">
    <property type="entry name" value="palladin isoform X1"/>
    <property type="match status" value="1"/>
</dbReference>
<feature type="domain" description="Fibronectin type-III" evidence="15">
    <location>
        <begin position="1530"/>
        <end position="1629"/>
    </location>
</feature>
<feature type="domain" description="Ig-like" evidence="14">
    <location>
        <begin position="527"/>
        <end position="617"/>
    </location>
</feature>
<dbReference type="GeneID" id="119738772"/>
<feature type="domain" description="Ig-like" evidence="14">
    <location>
        <begin position="251"/>
        <end position="339"/>
    </location>
</feature>
<dbReference type="FunFam" id="2.60.40.10:FF:000360">
    <property type="entry name" value="Sidekick cell adhesion molecule 2"/>
    <property type="match status" value="1"/>
</dbReference>
<dbReference type="InterPro" id="IPR003598">
    <property type="entry name" value="Ig_sub2"/>
</dbReference>
<proteinExistence type="inferred from homology"/>
<evidence type="ECO:0000256" key="4">
    <source>
        <dbReference type="ARBA" id="ARBA00022737"/>
    </source>
</evidence>
<dbReference type="InterPro" id="IPR036116">
    <property type="entry name" value="FN3_sf"/>
</dbReference>
<dbReference type="PROSITE" id="PS50835">
    <property type="entry name" value="IG_LIKE"/>
    <property type="match status" value="6"/>
</dbReference>
<keyword evidence="17" id="KW-1185">Reference proteome</keyword>
<feature type="domain" description="Fibronectin type-III" evidence="15">
    <location>
        <begin position="725"/>
        <end position="822"/>
    </location>
</feature>
<evidence type="ECO:0000259" key="15">
    <source>
        <dbReference type="PROSITE" id="PS50853"/>
    </source>
</evidence>
<evidence type="ECO:0000313" key="16">
    <source>
        <dbReference type="EnsemblMetazoa" id="XP_038069655.1"/>
    </source>
</evidence>
<dbReference type="GO" id="GO:0045202">
    <property type="term" value="C:synapse"/>
    <property type="evidence" value="ECO:0007669"/>
    <property type="project" value="TreeGrafter"/>
</dbReference>
<feature type="region of interest" description="Disordered" evidence="12">
    <location>
        <begin position="2013"/>
        <end position="2108"/>
    </location>
</feature>
<dbReference type="OrthoDB" id="8923679at2759"/>
<feature type="domain" description="Fibronectin type-III" evidence="15">
    <location>
        <begin position="1835"/>
        <end position="1934"/>
    </location>
</feature>
<dbReference type="RefSeq" id="XP_038069655.1">
    <property type="nucleotide sequence ID" value="XM_038213727.1"/>
</dbReference>
<dbReference type="SMART" id="SM00408">
    <property type="entry name" value="IGc2"/>
    <property type="match status" value="6"/>
</dbReference>
<keyword evidence="7 13" id="KW-0472">Membrane</keyword>
<dbReference type="Pfam" id="PF00041">
    <property type="entry name" value="fn3"/>
    <property type="match status" value="13"/>
</dbReference>
<feature type="domain" description="Ig-like" evidence="14">
    <location>
        <begin position="440"/>
        <end position="523"/>
    </location>
</feature>
<evidence type="ECO:0000256" key="11">
    <source>
        <dbReference type="ARBA" id="ARBA00061621"/>
    </source>
</evidence>
<dbReference type="SUPFAM" id="SSF48726">
    <property type="entry name" value="Immunoglobulin"/>
    <property type="match status" value="6"/>
</dbReference>
<dbReference type="SUPFAM" id="SSF49265">
    <property type="entry name" value="Fibronectin type III"/>
    <property type="match status" value="7"/>
</dbReference>
<evidence type="ECO:0000256" key="3">
    <source>
        <dbReference type="ARBA" id="ARBA00022729"/>
    </source>
</evidence>
<feature type="region of interest" description="Disordered" evidence="12">
    <location>
        <begin position="1507"/>
        <end position="1536"/>
    </location>
</feature>
<keyword evidence="3" id="KW-0732">Signal</keyword>
<evidence type="ECO:0000256" key="8">
    <source>
        <dbReference type="ARBA" id="ARBA00023157"/>
    </source>
</evidence>
<feature type="domain" description="Fibronectin type-III" evidence="15">
    <location>
        <begin position="1736"/>
        <end position="1833"/>
    </location>
</feature>
<evidence type="ECO:0000256" key="10">
    <source>
        <dbReference type="ARBA" id="ARBA00023319"/>
    </source>
</evidence>
<dbReference type="InterPro" id="IPR013783">
    <property type="entry name" value="Ig-like_fold"/>
</dbReference>
<dbReference type="GO" id="GO:0016020">
    <property type="term" value="C:membrane"/>
    <property type="evidence" value="ECO:0007669"/>
    <property type="project" value="UniProtKB-SubCell"/>
</dbReference>
<dbReference type="CDD" id="cd00096">
    <property type="entry name" value="Ig"/>
    <property type="match status" value="2"/>
</dbReference>
<dbReference type="FunFam" id="2.60.40.10:FF:000209">
    <property type="entry name" value="Sidekick cell adhesion molecule 2"/>
    <property type="match status" value="1"/>
</dbReference>
<evidence type="ECO:0000256" key="9">
    <source>
        <dbReference type="ARBA" id="ARBA00023180"/>
    </source>
</evidence>
<feature type="region of interest" description="Disordered" evidence="12">
    <location>
        <begin position="1821"/>
        <end position="1841"/>
    </location>
</feature>
<evidence type="ECO:0000256" key="13">
    <source>
        <dbReference type="SAM" id="Phobius"/>
    </source>
</evidence>
<dbReference type="Pfam" id="PF07679">
    <property type="entry name" value="I-set"/>
    <property type="match status" value="1"/>
</dbReference>
<evidence type="ECO:0000256" key="12">
    <source>
        <dbReference type="SAM" id="MobiDB-lite"/>
    </source>
</evidence>
<dbReference type="InterPro" id="IPR013098">
    <property type="entry name" value="Ig_I-set"/>
</dbReference>
<feature type="domain" description="Fibronectin type-III" evidence="15">
    <location>
        <begin position="624"/>
        <end position="720"/>
    </location>
</feature>
<feature type="compositionally biased region" description="Low complexity" evidence="12">
    <location>
        <begin position="2090"/>
        <end position="2102"/>
    </location>
</feature>
<dbReference type="PANTHER" id="PTHR13817">
    <property type="entry name" value="TITIN"/>
    <property type="match status" value="1"/>
</dbReference>
<keyword evidence="8" id="KW-1015">Disulfide bond</keyword>
<feature type="compositionally biased region" description="Gly residues" evidence="12">
    <location>
        <begin position="2022"/>
        <end position="2034"/>
    </location>
</feature>
<comment type="similarity">
    <text evidence="11">Belongs to the sidekick family.</text>
</comment>
<feature type="domain" description="Fibronectin type-III" evidence="15">
    <location>
        <begin position="1128"/>
        <end position="1227"/>
    </location>
</feature>
<dbReference type="PROSITE" id="PS50853">
    <property type="entry name" value="FN3"/>
    <property type="match status" value="13"/>
</dbReference>
<feature type="domain" description="Ig-like" evidence="14">
    <location>
        <begin position="69"/>
        <end position="151"/>
    </location>
</feature>
<feature type="domain" description="Ig-like" evidence="14">
    <location>
        <begin position="346"/>
        <end position="429"/>
    </location>
</feature>
<feature type="domain" description="Ig-like" evidence="14">
    <location>
        <begin position="156"/>
        <end position="242"/>
    </location>
</feature>
<keyword evidence="10" id="KW-0393">Immunoglobulin domain</keyword>
<feature type="region of interest" description="Disordered" evidence="12">
    <location>
        <begin position="2122"/>
        <end position="2146"/>
    </location>
</feature>
<keyword evidence="6 13" id="KW-1133">Transmembrane helix</keyword>
<dbReference type="FunFam" id="2.60.40.10:FF:000028">
    <property type="entry name" value="Neuronal cell adhesion molecule"/>
    <property type="match status" value="4"/>
</dbReference>
<keyword evidence="4" id="KW-0677">Repeat</keyword>
<evidence type="ECO:0000256" key="6">
    <source>
        <dbReference type="ARBA" id="ARBA00022989"/>
    </source>
</evidence>
<dbReference type="CDD" id="cd00063">
    <property type="entry name" value="FN3"/>
    <property type="match status" value="13"/>
</dbReference>
<keyword evidence="5" id="KW-0130">Cell adhesion</keyword>
<evidence type="ECO:0000256" key="5">
    <source>
        <dbReference type="ARBA" id="ARBA00022889"/>
    </source>
</evidence>
<evidence type="ECO:0000259" key="14">
    <source>
        <dbReference type="PROSITE" id="PS50835"/>
    </source>
</evidence>
<reference evidence="16" key="1">
    <citation type="submission" date="2022-11" db="UniProtKB">
        <authorList>
            <consortium name="EnsemblMetazoa"/>
        </authorList>
    </citation>
    <scope>IDENTIFICATION</scope>
</reference>
<feature type="domain" description="Fibronectin type-III" evidence="15">
    <location>
        <begin position="1232"/>
        <end position="1328"/>
    </location>
</feature>
<dbReference type="OMA" id="NCTTVLY"/>
<feature type="domain" description="Fibronectin type-III" evidence="15">
    <location>
        <begin position="1630"/>
        <end position="1732"/>
    </location>
</feature>
<dbReference type="Gene3D" id="2.60.40.10">
    <property type="entry name" value="Immunoglobulins"/>
    <property type="match status" value="19"/>
</dbReference>
<dbReference type="PANTHER" id="PTHR13817:SF166">
    <property type="entry name" value="NEURONAL IGCAM-RELATED"/>
    <property type="match status" value="1"/>
</dbReference>
<sequence length="2177" mass="238186">MAVGLAGGCRCSLKTEMMDRSADNQTGNSSSKRYTSTRRIYCGRWSWMLAAWFLHSCVWIASSALPPAPSIITPPAGFELLADNTVFLTCEARGDSPLEFQWLKDDLILGSYDTQGKRHWLEDIAPTDAGEYRCRVRNAIGTVMSTSAEIHIYYLDSFTGVDRTETATAGQAVFLSCPDIDSYPEVEIKWQKDGVDVNSDNKILTLDNRLVILDTSSADQGAYTCLASNEVLMESRTSPTITLNVQGSSPPSVVPSIAVPPRDTALQGGDVDLECIVNARPLTDLVITWKHDGIVLQTGGTESFQLPIFNPSHSDEGAYECEAKMSGSAATVSATANLTLHNRGPPTFTDPPPPEEISPAASDVTMSCGAAGIPQPTITWFRNTVDVTTLGLSRFQVLDSGSLQITSTLATDAGMYQCLISNDAGEDIKDTWLQVREIAPTFSSVPQDTTKIEGEPATISCQANGAPQPTITWLKDGSIPVADDLIQDNGDLFFASTLASDKADYTCIADNGVGIINATARLTVYLPTVIQTPPQDTAVQLGMSVVMTCVVQHDPSVTVTVQWNHNSAPVDTDASSRVNLLPSGSLEITQARRGDKGAYECVVTSVAGNGRGNATLTIQELPQKPTNVLSRISSSDSRTIELSWVAPFDGNSPLLRYIIEQKEDESSFGVIDSSVDPSLTMFQVVGVIPSRSYQFRVTAENGLGRGDKSDPSTVLHIPEEPPDEAPDNMVTSAISTTSIIVEWQTPPEDTWNGPLQGYILRFKLYGYTSTPYTMINITSNRQTSYTLQDLDIWTRYEIQVAAYNRAGVGTYSQSVDQRTKEGVPSEAPRNVQTTVVNSTAIHFQWQKPDPQTINGINLGYKLHAWLNGSENAKIEVIVDAEPGSTTQEGTISNLKKYTEYKTSVLCFTSPGDGPASPTVTLRTHEDVPGPVGSLEFKDVLDTSLKVIWTEPTETNGIITDYEIQWQEYNTTATNQPITLPSDQREYTVTGLTATTKYSLVMWALTSVGRGTPTETSFSSGVPPLRPDPPTQLAISNIQSRSINLQFVPGFNGHTSISTWIVEARVGTSQDWLNIYEHQDPDSRGFLIPDLIPYMDYVFRLRAENVVGESAPSQATRKIQTLQDTPEIAPREVTVRAQTETSLRVRWVPLLDREWSGEPIGYHIYWQEVNATTPNPTQGTHDLLDPYMGEYVIESLQEWTAYSVQIEAYNEIGVGPISNPLIVRTIDTVPSSGPANVAASATGAFVIDVTWGSVPKIDQNGAILGYKVLYHITTSPSEQQTLDVPGEASMSSQLTGLRGYTRYTLSVLAYTRMGDGVASSPVEVETQESVPGPPTGILFPEVTNTSVKMIWEAPVEPNGVIQSYRVSYLQEGFPDSFKQTTDVGMNQKFTVSTGLYVNTRYSFSVEAKTRLGWGAEATAIVITTNDRTAPTAPSKPSVDYIRSREARISWTPGSDGNGPLRYYSIQVKEGAGSFQDRDTNVDPSVISYVVDKLSPYTDYQFRLRAHNDIGPSPDSEESDVISTEQDVPDGEPGIQEVTPITPTSVRVIWTAPPSSTHNGPLQGYRISYTELPDASPVERVTTDPSQLEYQLIDLLKYQDYEVKVRAYNAKGAGPYSRPVMVYVGVATPSAAPSNVGASGGSASSLRVTWDALPEEAQNGGLQGYKITYWETPTELRIARAAPIKYTKTFPSQDTEASLDGLKCFTEYSLTVIGFNSAGDGPASGEITSTTEQSVPGIPSAVGFHRIRMTSLNLTWAPPELPCGEVDGYQVYYESVTPIDGEISTITVEINGPQLVYSVEKLGEFAEYIFRVKARTRGRSYGPYREANVTTGPQEGKPGRPDSLTVEEMDDAFKLVWTRSENTGASELIGYILESQEEGRSEWETQTDSVSPDVLSYSVSYRNLKASTKYKFRVMAENQQSISFPRTTTGMKTTPAGENTAQPDPGLTMKKFYEEWWFLIIVGLVVLIVLILITATLCMLGKSRMYKERKAHHRVNQEEQLSIDDGSLSAAFEMQQGNGTNGRSTGGRGRGRGGIKNGVYSRTNSYTRPPPRPSPGSIEYSEEEESKHYEAVHRRPDPEQDETSSLTEKGDLQSQSDSQSSYKGSESDIEYTEDPHSFVNHYTNVPDSTYPSHSWRRQKGPKAYSYTDSESDMHSIHINGLAGMPAGSRAPLHGFSSFV</sequence>
<evidence type="ECO:0000313" key="17">
    <source>
        <dbReference type="Proteomes" id="UP000887568"/>
    </source>
</evidence>
<comment type="subcellular location">
    <subcellularLocation>
        <location evidence="1">Membrane</location>
        <topology evidence="1">Single-pass type I membrane protein</topology>
    </subcellularLocation>
</comment>
<protein>
    <recommendedName>
        <fullName evidence="18">Protein sidekick-2-like</fullName>
    </recommendedName>
</protein>
<evidence type="ECO:0000256" key="2">
    <source>
        <dbReference type="ARBA" id="ARBA00022692"/>
    </source>
</evidence>
<evidence type="ECO:0000256" key="7">
    <source>
        <dbReference type="ARBA" id="ARBA00023136"/>
    </source>
</evidence>
<dbReference type="FunFam" id="2.60.40.10:FF:000206">
    <property type="entry name" value="Sidekick cell adhesion molecule 2"/>
    <property type="match status" value="1"/>
</dbReference>
<dbReference type="EnsemblMetazoa" id="XM_038213727.1">
    <property type="protein sequence ID" value="XP_038069655.1"/>
    <property type="gene ID" value="LOC119738772"/>
</dbReference>
<organism evidence="16 17">
    <name type="scientific">Patiria miniata</name>
    <name type="common">Bat star</name>
    <name type="synonym">Asterina miniata</name>
    <dbReference type="NCBI Taxonomy" id="46514"/>
    <lineage>
        <taxon>Eukaryota</taxon>
        <taxon>Metazoa</taxon>
        <taxon>Echinodermata</taxon>
        <taxon>Eleutherozoa</taxon>
        <taxon>Asterozoa</taxon>
        <taxon>Asteroidea</taxon>
        <taxon>Valvatacea</taxon>
        <taxon>Valvatida</taxon>
        <taxon>Asterinidae</taxon>
        <taxon>Patiria</taxon>
    </lineage>
</organism>
<dbReference type="FunFam" id="2.60.40.10:FF:000158">
    <property type="entry name" value="Sidekick cell adhesion molecule 2"/>
    <property type="match status" value="1"/>
</dbReference>
<dbReference type="InterPro" id="IPR003961">
    <property type="entry name" value="FN3_dom"/>
</dbReference>
<dbReference type="SMART" id="SM00409">
    <property type="entry name" value="IG"/>
    <property type="match status" value="6"/>
</dbReference>
<feature type="domain" description="Fibronectin type-III" evidence="15">
    <location>
        <begin position="1332"/>
        <end position="1426"/>
    </location>
</feature>
<evidence type="ECO:0008006" key="18">
    <source>
        <dbReference type="Google" id="ProtNLM"/>
    </source>
</evidence>
<keyword evidence="9" id="KW-0325">Glycoprotein</keyword>